<sequence length="486" mass="53451">MLWLHSLRGTKALCQSAVAAEAFLGCRRLRRRRRYHMHGNGRKRVSKTLGCWSASSSCTRGVIGGRGVSLSPCVRRRPLIDLRPRHRASNPQRTSIRQCRINFSLPFEKLSPGTLEVKNCTHHSNSPRITRRSRRQHRRPSAPRSITVVVYDGGLRPNAYLGKVSFGRATTTPGRRCRCSRARRGCLIVVESDLVELPRHKPTEKLDALIPVASVPTAQRQPGGHPQQPENTKRAQKTTTTGPCVAAASSSRHLTPPPPLLLHSQANTERTPFSNNTEGTALVCSCRGQPPPRRRPSSLFPRYWTTTTTDFVLPPTFYSGGTDPDGPRAKSEDTAVMVVILPPPPSSDGEEAGAFDFDLLSMASLKTRNDDDADEGETQHARHHHQYYRDDCEQSSPEPSFSVKCAHCPGRLLVAWVFGGGSGGHPSSFQKPTLIDRQCASPAKTEATQIRSYSSPMALTPSNSDHDDSDVEHCDASSQGERASQP</sequence>
<evidence type="ECO:0000256" key="1">
    <source>
        <dbReference type="SAM" id="MobiDB-lite"/>
    </source>
</evidence>
<dbReference type="WBParaSite" id="Pan_g1507.t1">
    <property type="protein sequence ID" value="Pan_g1507.t1"/>
    <property type="gene ID" value="Pan_g1507"/>
</dbReference>
<accession>A0A7E4V0G8</accession>
<feature type="compositionally biased region" description="Polar residues" evidence="1">
    <location>
        <begin position="446"/>
        <end position="463"/>
    </location>
</feature>
<reference evidence="2" key="1">
    <citation type="journal article" date="2013" name="Genetics">
        <title>The draft genome and transcriptome of Panagrellus redivivus are shaped by the harsh demands of a free-living lifestyle.</title>
        <authorList>
            <person name="Srinivasan J."/>
            <person name="Dillman A.R."/>
            <person name="Macchietto M.G."/>
            <person name="Heikkinen L."/>
            <person name="Lakso M."/>
            <person name="Fracchia K.M."/>
            <person name="Antoshechkin I."/>
            <person name="Mortazavi A."/>
            <person name="Wong G."/>
            <person name="Sternberg P.W."/>
        </authorList>
    </citation>
    <scope>NUCLEOTIDE SEQUENCE [LARGE SCALE GENOMIC DNA]</scope>
    <source>
        <strain evidence="2">MT8872</strain>
    </source>
</reference>
<proteinExistence type="predicted"/>
<feature type="region of interest" description="Disordered" evidence="1">
    <location>
        <begin position="441"/>
        <end position="486"/>
    </location>
</feature>
<organism evidence="2 3">
    <name type="scientific">Panagrellus redivivus</name>
    <name type="common">Microworm</name>
    <dbReference type="NCBI Taxonomy" id="6233"/>
    <lineage>
        <taxon>Eukaryota</taxon>
        <taxon>Metazoa</taxon>
        <taxon>Ecdysozoa</taxon>
        <taxon>Nematoda</taxon>
        <taxon>Chromadorea</taxon>
        <taxon>Rhabditida</taxon>
        <taxon>Tylenchina</taxon>
        <taxon>Panagrolaimomorpha</taxon>
        <taxon>Panagrolaimoidea</taxon>
        <taxon>Panagrolaimidae</taxon>
        <taxon>Panagrellus</taxon>
    </lineage>
</organism>
<feature type="compositionally biased region" description="Polar residues" evidence="1">
    <location>
        <begin position="476"/>
        <end position="486"/>
    </location>
</feature>
<feature type="region of interest" description="Disordered" evidence="1">
    <location>
        <begin position="121"/>
        <end position="144"/>
    </location>
</feature>
<evidence type="ECO:0000313" key="2">
    <source>
        <dbReference type="Proteomes" id="UP000492821"/>
    </source>
</evidence>
<feature type="compositionally biased region" description="Basic residues" evidence="1">
    <location>
        <begin position="129"/>
        <end position="141"/>
    </location>
</feature>
<protein>
    <submittedName>
        <fullName evidence="3">Uncharacterized protein</fullName>
    </submittedName>
</protein>
<keyword evidence="2" id="KW-1185">Reference proteome</keyword>
<reference evidence="3" key="2">
    <citation type="submission" date="2020-10" db="UniProtKB">
        <authorList>
            <consortium name="WormBaseParasite"/>
        </authorList>
    </citation>
    <scope>IDENTIFICATION</scope>
</reference>
<dbReference type="AlphaFoldDB" id="A0A7E4V0G8"/>
<dbReference type="Proteomes" id="UP000492821">
    <property type="component" value="Unassembled WGS sequence"/>
</dbReference>
<feature type="region of interest" description="Disordered" evidence="1">
    <location>
        <begin position="217"/>
        <end position="243"/>
    </location>
</feature>
<name>A0A7E4V0G8_PANRE</name>
<feature type="region of interest" description="Disordered" evidence="1">
    <location>
        <begin position="369"/>
        <end position="393"/>
    </location>
</feature>
<evidence type="ECO:0000313" key="3">
    <source>
        <dbReference type="WBParaSite" id="Pan_g1507.t1"/>
    </source>
</evidence>